<keyword evidence="4" id="KW-1185">Reference proteome</keyword>
<feature type="domain" description="NECAP PHear" evidence="2">
    <location>
        <begin position="2"/>
        <end position="66"/>
    </location>
</feature>
<dbReference type="STRING" id="559515.M4B5B6"/>
<dbReference type="EnsemblProtists" id="HpaT801466">
    <property type="protein sequence ID" value="HpaP801466"/>
    <property type="gene ID" value="HpaG801466"/>
</dbReference>
<feature type="region of interest" description="Disordered" evidence="1">
    <location>
        <begin position="43"/>
        <end position="63"/>
    </location>
</feature>
<reference evidence="4" key="1">
    <citation type="journal article" date="2010" name="Science">
        <title>Signatures of adaptation to obligate biotrophy in the Hyaloperonospora arabidopsidis genome.</title>
        <authorList>
            <person name="Baxter L."/>
            <person name="Tripathy S."/>
            <person name="Ishaque N."/>
            <person name="Boot N."/>
            <person name="Cabral A."/>
            <person name="Kemen E."/>
            <person name="Thines M."/>
            <person name="Ah-Fong A."/>
            <person name="Anderson R."/>
            <person name="Badejoko W."/>
            <person name="Bittner-Eddy P."/>
            <person name="Boore J.L."/>
            <person name="Chibucos M.C."/>
            <person name="Coates M."/>
            <person name="Dehal P."/>
            <person name="Delehaunty K."/>
            <person name="Dong S."/>
            <person name="Downton P."/>
            <person name="Dumas B."/>
            <person name="Fabro G."/>
            <person name="Fronick C."/>
            <person name="Fuerstenberg S.I."/>
            <person name="Fulton L."/>
            <person name="Gaulin E."/>
            <person name="Govers F."/>
            <person name="Hughes L."/>
            <person name="Humphray S."/>
            <person name="Jiang R.H."/>
            <person name="Judelson H."/>
            <person name="Kamoun S."/>
            <person name="Kyung K."/>
            <person name="Meijer H."/>
            <person name="Minx P."/>
            <person name="Morris P."/>
            <person name="Nelson J."/>
            <person name="Phuntumart V."/>
            <person name="Qutob D."/>
            <person name="Rehmany A."/>
            <person name="Rougon-Cardoso A."/>
            <person name="Ryden P."/>
            <person name="Torto-Alalibo T."/>
            <person name="Studholme D."/>
            <person name="Wang Y."/>
            <person name="Win J."/>
            <person name="Wood J."/>
            <person name="Clifton S.W."/>
            <person name="Rogers J."/>
            <person name="Van den Ackerveken G."/>
            <person name="Jones J.D."/>
            <person name="McDowell J.M."/>
            <person name="Beynon J."/>
            <person name="Tyler B.M."/>
        </authorList>
    </citation>
    <scope>NUCLEOTIDE SEQUENCE [LARGE SCALE GENOMIC DNA]</scope>
    <source>
        <strain evidence="4">Emoy2</strain>
    </source>
</reference>
<accession>M4B5B6</accession>
<dbReference type="Gene3D" id="2.30.29.30">
    <property type="entry name" value="Pleckstrin-homology domain (PH domain)/Phosphotyrosine-binding domain (PTB)"/>
    <property type="match status" value="1"/>
</dbReference>
<dbReference type="HOGENOM" id="CLU_2563325_0_0_1"/>
<dbReference type="InterPro" id="IPR011993">
    <property type="entry name" value="PH-like_dom_sf"/>
</dbReference>
<protein>
    <recommendedName>
        <fullName evidence="2">NECAP PHear domain-containing protein</fullName>
    </recommendedName>
</protein>
<dbReference type="AlphaFoldDB" id="M4B5B6"/>
<organism evidence="3 4">
    <name type="scientific">Hyaloperonospora arabidopsidis (strain Emoy2)</name>
    <name type="common">Downy mildew agent</name>
    <name type="synonym">Peronospora arabidopsidis</name>
    <dbReference type="NCBI Taxonomy" id="559515"/>
    <lineage>
        <taxon>Eukaryota</taxon>
        <taxon>Sar</taxon>
        <taxon>Stramenopiles</taxon>
        <taxon>Oomycota</taxon>
        <taxon>Peronosporomycetes</taxon>
        <taxon>Peronosporales</taxon>
        <taxon>Peronosporaceae</taxon>
        <taxon>Hyaloperonospora</taxon>
    </lineage>
</organism>
<dbReference type="InParanoid" id="M4B5B6"/>
<evidence type="ECO:0000313" key="3">
    <source>
        <dbReference type="EnsemblProtists" id="HpaP801466"/>
    </source>
</evidence>
<proteinExistence type="predicted"/>
<name>M4B5B6_HYAAE</name>
<sequence>MDDQSCRRAFVGSGYPERTTAFNFKAILQDYAKYALRQVNGQEGEGAAAGSGDDMSLEKSSKLSVSEVATIRIKLKTKSWQY</sequence>
<dbReference type="Proteomes" id="UP000011713">
    <property type="component" value="Unassembled WGS sequence"/>
</dbReference>
<dbReference type="VEuPathDB" id="FungiDB:HpaG801466"/>
<evidence type="ECO:0000259" key="2">
    <source>
        <dbReference type="Pfam" id="PF07933"/>
    </source>
</evidence>
<dbReference type="Pfam" id="PF07933">
    <property type="entry name" value="DUF1681"/>
    <property type="match status" value="1"/>
</dbReference>
<evidence type="ECO:0000256" key="1">
    <source>
        <dbReference type="SAM" id="MobiDB-lite"/>
    </source>
</evidence>
<dbReference type="GO" id="GO:0006897">
    <property type="term" value="P:endocytosis"/>
    <property type="evidence" value="ECO:0007669"/>
    <property type="project" value="InterPro"/>
</dbReference>
<dbReference type="GO" id="GO:0016020">
    <property type="term" value="C:membrane"/>
    <property type="evidence" value="ECO:0007669"/>
    <property type="project" value="InterPro"/>
</dbReference>
<evidence type="ECO:0000313" key="4">
    <source>
        <dbReference type="Proteomes" id="UP000011713"/>
    </source>
</evidence>
<dbReference type="InterPro" id="IPR012466">
    <property type="entry name" value="NECAP_PHear"/>
</dbReference>
<dbReference type="EMBL" id="JH598388">
    <property type="status" value="NOT_ANNOTATED_CDS"/>
    <property type="molecule type" value="Genomic_DNA"/>
</dbReference>
<reference evidence="3" key="2">
    <citation type="submission" date="2015-06" db="UniProtKB">
        <authorList>
            <consortium name="EnsemblProtists"/>
        </authorList>
    </citation>
    <scope>IDENTIFICATION</scope>
    <source>
        <strain evidence="3">Emoy2</strain>
    </source>
</reference>